<proteinExistence type="predicted"/>
<evidence type="ECO:0000256" key="1">
    <source>
        <dbReference type="SAM" id="MobiDB-lite"/>
    </source>
</evidence>
<sequence>LFVLNVAFAVTFELSNSELTQARWRNFHPSLIESGSRVSTGGDDEASAVSRAGSTAEGHSSNDSSSAESYCGLESLAGWNLVSAEGVGLSHTKRLQMAVRLFGPPLGETIGAAGNKVPICRWLLDLSSNAVFTTPAVATPPNIDDQSQSEGLLRIEARPPLHVTSNLSRVVELFLWQTLLRSNPPLTATPRLSNAS</sequence>
<keyword evidence="2" id="KW-0396">Initiation factor</keyword>
<comment type="caution">
    <text evidence="2">The sequence shown here is derived from an EMBL/GenBank/DDBJ whole genome shotgun (WGS) entry which is preliminary data.</text>
</comment>
<accession>A0A7J6UJH9</accession>
<feature type="non-terminal residue" evidence="2">
    <location>
        <position position="1"/>
    </location>
</feature>
<gene>
    <name evidence="2" type="primary">EIF2C4_5</name>
    <name evidence="2" type="ORF">FOZ63_015259</name>
</gene>
<dbReference type="AlphaFoldDB" id="A0A7J6UJH9"/>
<name>A0A7J6UJH9_PEROL</name>
<feature type="region of interest" description="Disordered" evidence="1">
    <location>
        <begin position="35"/>
        <end position="65"/>
    </location>
</feature>
<dbReference type="EMBL" id="JABANO010002644">
    <property type="protein sequence ID" value="KAF4757459.1"/>
    <property type="molecule type" value="Genomic_DNA"/>
</dbReference>
<evidence type="ECO:0000313" key="3">
    <source>
        <dbReference type="Proteomes" id="UP000553632"/>
    </source>
</evidence>
<keyword evidence="3" id="KW-1185">Reference proteome</keyword>
<evidence type="ECO:0000313" key="2">
    <source>
        <dbReference type="EMBL" id="KAF4757459.1"/>
    </source>
</evidence>
<keyword evidence="2" id="KW-0648">Protein biosynthesis</keyword>
<dbReference type="Proteomes" id="UP000553632">
    <property type="component" value="Unassembled WGS sequence"/>
</dbReference>
<organism evidence="2 3">
    <name type="scientific">Perkinsus olseni</name>
    <name type="common">Perkinsus atlanticus</name>
    <dbReference type="NCBI Taxonomy" id="32597"/>
    <lineage>
        <taxon>Eukaryota</taxon>
        <taxon>Sar</taxon>
        <taxon>Alveolata</taxon>
        <taxon>Perkinsozoa</taxon>
        <taxon>Perkinsea</taxon>
        <taxon>Perkinsida</taxon>
        <taxon>Perkinsidae</taxon>
        <taxon>Perkinsus</taxon>
    </lineage>
</organism>
<reference evidence="2 3" key="1">
    <citation type="submission" date="2020-04" db="EMBL/GenBank/DDBJ databases">
        <title>Perkinsus olseni comparative genomics.</title>
        <authorList>
            <person name="Bogema D.R."/>
        </authorList>
    </citation>
    <scope>NUCLEOTIDE SEQUENCE [LARGE SCALE GENOMIC DNA]</scope>
    <source>
        <strain evidence="2 3">ATCC PRA-207</strain>
    </source>
</reference>
<protein>
    <submittedName>
        <fullName evidence="2">Eukaryotic translation initiation factor 2C</fullName>
    </submittedName>
</protein>
<dbReference type="GO" id="GO:0003743">
    <property type="term" value="F:translation initiation factor activity"/>
    <property type="evidence" value="ECO:0007669"/>
    <property type="project" value="UniProtKB-KW"/>
</dbReference>
<feature type="non-terminal residue" evidence="2">
    <location>
        <position position="196"/>
    </location>
</feature>